<reference evidence="9" key="1">
    <citation type="submission" date="2023-07" db="EMBL/GenBank/DDBJ databases">
        <title>draft genome sequence of fig (Ficus carica).</title>
        <authorList>
            <person name="Takahashi T."/>
            <person name="Nishimura K."/>
        </authorList>
    </citation>
    <scope>NUCLEOTIDE SEQUENCE</scope>
</reference>
<dbReference type="InterPro" id="IPR016177">
    <property type="entry name" value="DNA-bd_dom_sf"/>
</dbReference>
<proteinExistence type="inferred from homology"/>
<accession>A0AA88D9C6</accession>
<comment type="caution">
    <text evidence="9">The sequence shown here is derived from an EMBL/GenBank/DDBJ whole genome shotgun (WGS) entry which is preliminary data.</text>
</comment>
<evidence type="ECO:0000256" key="1">
    <source>
        <dbReference type="ARBA" id="ARBA00004123"/>
    </source>
</evidence>
<dbReference type="CDD" id="cd00018">
    <property type="entry name" value="AP2"/>
    <property type="match status" value="1"/>
</dbReference>
<dbReference type="GO" id="GO:0005634">
    <property type="term" value="C:nucleus"/>
    <property type="evidence" value="ECO:0007669"/>
    <property type="project" value="UniProtKB-SubCell"/>
</dbReference>
<feature type="compositionally biased region" description="Polar residues" evidence="7">
    <location>
        <begin position="25"/>
        <end position="51"/>
    </location>
</feature>
<feature type="domain" description="AP2/ERF" evidence="8">
    <location>
        <begin position="75"/>
        <end position="132"/>
    </location>
</feature>
<evidence type="ECO:0000256" key="3">
    <source>
        <dbReference type="ARBA" id="ARBA00023125"/>
    </source>
</evidence>
<evidence type="ECO:0000313" key="10">
    <source>
        <dbReference type="Proteomes" id="UP001187192"/>
    </source>
</evidence>
<keyword evidence="3" id="KW-0238">DNA-binding</keyword>
<comment type="subcellular location">
    <subcellularLocation>
        <location evidence="1">Nucleus</location>
    </subcellularLocation>
</comment>
<dbReference type="InterPro" id="IPR036955">
    <property type="entry name" value="AP2/ERF_dom_sf"/>
</dbReference>
<evidence type="ECO:0000259" key="8">
    <source>
        <dbReference type="PROSITE" id="PS51032"/>
    </source>
</evidence>
<dbReference type="InterPro" id="IPR044808">
    <property type="entry name" value="ERF_plant"/>
</dbReference>
<feature type="compositionally biased region" description="Gly residues" evidence="7">
    <location>
        <begin position="148"/>
        <end position="164"/>
    </location>
</feature>
<dbReference type="PRINTS" id="PR00367">
    <property type="entry name" value="ETHRSPELEMNT"/>
</dbReference>
<dbReference type="SMART" id="SM00380">
    <property type="entry name" value="AP2"/>
    <property type="match status" value="1"/>
</dbReference>
<dbReference type="PROSITE" id="PS51032">
    <property type="entry name" value="AP2_ERF"/>
    <property type="match status" value="1"/>
</dbReference>
<name>A0AA88D9C6_FICCA</name>
<keyword evidence="4" id="KW-0804">Transcription</keyword>
<feature type="region of interest" description="Disordered" evidence="7">
    <location>
        <begin position="146"/>
        <end position="181"/>
    </location>
</feature>
<dbReference type="AlphaFoldDB" id="A0AA88D9C6"/>
<comment type="similarity">
    <text evidence="6">Belongs to the AP2/ERF transcription factor family. ERF subfamily.</text>
</comment>
<organism evidence="9 10">
    <name type="scientific">Ficus carica</name>
    <name type="common">Common fig</name>
    <dbReference type="NCBI Taxonomy" id="3494"/>
    <lineage>
        <taxon>Eukaryota</taxon>
        <taxon>Viridiplantae</taxon>
        <taxon>Streptophyta</taxon>
        <taxon>Embryophyta</taxon>
        <taxon>Tracheophyta</taxon>
        <taxon>Spermatophyta</taxon>
        <taxon>Magnoliopsida</taxon>
        <taxon>eudicotyledons</taxon>
        <taxon>Gunneridae</taxon>
        <taxon>Pentapetalae</taxon>
        <taxon>rosids</taxon>
        <taxon>fabids</taxon>
        <taxon>Rosales</taxon>
        <taxon>Moraceae</taxon>
        <taxon>Ficeae</taxon>
        <taxon>Ficus</taxon>
    </lineage>
</organism>
<feature type="region of interest" description="Disordered" evidence="7">
    <location>
        <begin position="1"/>
        <end position="79"/>
    </location>
</feature>
<dbReference type="PANTHER" id="PTHR31190">
    <property type="entry name" value="DNA-BINDING DOMAIN"/>
    <property type="match status" value="1"/>
</dbReference>
<dbReference type="FunFam" id="3.30.730.10:FF:000001">
    <property type="entry name" value="Ethylene-responsive transcription factor 2"/>
    <property type="match status" value="1"/>
</dbReference>
<dbReference type="Gene3D" id="3.30.730.10">
    <property type="entry name" value="AP2/ERF domain"/>
    <property type="match status" value="1"/>
</dbReference>
<dbReference type="GO" id="GO:0009873">
    <property type="term" value="P:ethylene-activated signaling pathway"/>
    <property type="evidence" value="ECO:0007669"/>
    <property type="project" value="InterPro"/>
</dbReference>
<feature type="compositionally biased region" description="Basic and acidic residues" evidence="7">
    <location>
        <begin position="296"/>
        <end position="310"/>
    </location>
</feature>
<evidence type="ECO:0000313" key="9">
    <source>
        <dbReference type="EMBL" id="GMN49375.1"/>
    </source>
</evidence>
<evidence type="ECO:0000256" key="4">
    <source>
        <dbReference type="ARBA" id="ARBA00023163"/>
    </source>
</evidence>
<dbReference type="GO" id="GO:0003700">
    <property type="term" value="F:DNA-binding transcription factor activity"/>
    <property type="evidence" value="ECO:0007669"/>
    <property type="project" value="InterPro"/>
</dbReference>
<feature type="region of interest" description="Disordered" evidence="7">
    <location>
        <begin position="275"/>
        <end position="310"/>
    </location>
</feature>
<dbReference type="SUPFAM" id="SSF54171">
    <property type="entry name" value="DNA-binding domain"/>
    <property type="match status" value="1"/>
</dbReference>
<dbReference type="Proteomes" id="UP001187192">
    <property type="component" value="Unassembled WGS sequence"/>
</dbReference>
<keyword evidence="2" id="KW-0805">Transcription regulation</keyword>
<dbReference type="EMBL" id="BTGU01000030">
    <property type="protein sequence ID" value="GMN49375.1"/>
    <property type="molecule type" value="Genomic_DNA"/>
</dbReference>
<feature type="compositionally biased region" description="Basic and acidic residues" evidence="7">
    <location>
        <begin position="7"/>
        <end position="19"/>
    </location>
</feature>
<feature type="compositionally biased region" description="Low complexity" evidence="7">
    <location>
        <begin position="275"/>
        <end position="286"/>
    </location>
</feature>
<evidence type="ECO:0000256" key="2">
    <source>
        <dbReference type="ARBA" id="ARBA00023015"/>
    </source>
</evidence>
<dbReference type="InterPro" id="IPR001471">
    <property type="entry name" value="AP2/ERF_dom"/>
</dbReference>
<dbReference type="Pfam" id="PF00847">
    <property type="entry name" value="AP2"/>
    <property type="match status" value="1"/>
</dbReference>
<dbReference type="GO" id="GO:0003677">
    <property type="term" value="F:DNA binding"/>
    <property type="evidence" value="ECO:0007669"/>
    <property type="project" value="UniProtKB-KW"/>
</dbReference>
<keyword evidence="5" id="KW-0539">Nucleus</keyword>
<protein>
    <recommendedName>
        <fullName evidence="8">AP2/ERF domain-containing protein</fullName>
    </recommendedName>
</protein>
<sequence>MAVKSSSDLRMRAHDDHQPHVYPSTLVQSPTSTTPSSAIFSHDSSSTTSFVKQELAHPHPSQPPPQDQGNVRRRHYRGVRQRPWGKWAAEIRDPKKAARVWLGTFDTAEDAALAYDKAALKFKGTKAKLNFPERVQGKPNADYPYLPAGGGGSGGGGGGSGGCGSTSSTPRSGDTMAVQPPHQQELNRADLIQHVNVPPPSSLPQPHPGSNFFSSSWPISEATTFPDLYHYAQLLSSNSDHEFDFHSSNLFNQSSAAPFHYISSSHNDHCFHSSSSSSFLSSSSSSDIHQFPGQPKQEDPRGKDDFDPTS</sequence>
<dbReference type="PANTHER" id="PTHR31190:SF167">
    <property type="entry name" value="ETHYLENE-RESPONSIVE TRANSCRIPTION FACTOR ERF112"/>
    <property type="match status" value="1"/>
</dbReference>
<evidence type="ECO:0000256" key="7">
    <source>
        <dbReference type="SAM" id="MobiDB-lite"/>
    </source>
</evidence>
<evidence type="ECO:0000256" key="5">
    <source>
        <dbReference type="ARBA" id="ARBA00023242"/>
    </source>
</evidence>
<gene>
    <name evidence="9" type="ORF">TIFTF001_018551</name>
</gene>
<keyword evidence="10" id="KW-1185">Reference proteome</keyword>
<evidence type="ECO:0000256" key="6">
    <source>
        <dbReference type="ARBA" id="ARBA00024343"/>
    </source>
</evidence>